<dbReference type="AlphaFoldDB" id="A0A0N5CFY4"/>
<sequence>MNRKNLKSPRLTEYKTRNAGWKDDIRKECFRKIRENRENRFNSFRNIETINEEEAMETTGIDVIKEFLIENSIPENEDEFIDMVKEIYEEVFLQEYESYEEFKRQCVKYDVNECVKAMASENDDSRYISCPNCPDGRVTLKKVSRCNVIASCKHCGFCHTFYNECISPDEDDVNELFQIATTKHHKTGCFKKAPITSIKGQDIRGKDSFLLIHCSECGYSDKFNFDFF</sequence>
<proteinExistence type="predicted"/>
<dbReference type="STRING" id="174720.A0A0N5CFY4"/>
<dbReference type="Proteomes" id="UP000046392">
    <property type="component" value="Unplaced"/>
</dbReference>
<organism evidence="1 2">
    <name type="scientific">Strongyloides papillosus</name>
    <name type="common">Intestinal threadworm</name>
    <dbReference type="NCBI Taxonomy" id="174720"/>
    <lineage>
        <taxon>Eukaryota</taxon>
        <taxon>Metazoa</taxon>
        <taxon>Ecdysozoa</taxon>
        <taxon>Nematoda</taxon>
        <taxon>Chromadorea</taxon>
        <taxon>Rhabditida</taxon>
        <taxon>Tylenchina</taxon>
        <taxon>Panagrolaimomorpha</taxon>
        <taxon>Strongyloidoidea</taxon>
        <taxon>Strongyloididae</taxon>
        <taxon>Strongyloides</taxon>
    </lineage>
</organism>
<name>A0A0N5CFY4_STREA</name>
<evidence type="ECO:0000313" key="1">
    <source>
        <dbReference type="Proteomes" id="UP000046392"/>
    </source>
</evidence>
<keyword evidence="1" id="KW-1185">Reference proteome</keyword>
<protein>
    <submittedName>
        <fullName evidence="2">RPA_interact_N domain-containing protein</fullName>
    </submittedName>
</protein>
<accession>A0A0N5CFY4</accession>
<dbReference type="WBParaSite" id="SPAL_0001676400.1">
    <property type="protein sequence ID" value="SPAL_0001676400.1"/>
    <property type="gene ID" value="SPAL_0001676400"/>
</dbReference>
<reference evidence="2" key="1">
    <citation type="submission" date="2017-02" db="UniProtKB">
        <authorList>
            <consortium name="WormBaseParasite"/>
        </authorList>
    </citation>
    <scope>IDENTIFICATION</scope>
</reference>
<evidence type="ECO:0000313" key="2">
    <source>
        <dbReference type="WBParaSite" id="SPAL_0001676400.1"/>
    </source>
</evidence>